<comment type="caution">
    <text evidence="1">The sequence shown here is derived from an EMBL/GenBank/DDBJ whole genome shotgun (WGS) entry which is preliminary data.</text>
</comment>
<organism evidence="1 2">
    <name type="scientific">Undibacterium jejuense</name>
    <dbReference type="NCBI Taxonomy" id="1344949"/>
    <lineage>
        <taxon>Bacteria</taxon>
        <taxon>Pseudomonadati</taxon>
        <taxon>Pseudomonadota</taxon>
        <taxon>Betaproteobacteria</taxon>
        <taxon>Burkholderiales</taxon>
        <taxon>Oxalobacteraceae</taxon>
        <taxon>Undibacterium</taxon>
    </lineage>
</organism>
<reference evidence="1" key="1">
    <citation type="submission" date="2020-08" db="EMBL/GenBank/DDBJ databases">
        <title>Novel species isolated from subtropical streams in China.</title>
        <authorList>
            <person name="Lu H."/>
        </authorList>
    </citation>
    <scope>NUCLEOTIDE SEQUENCE</scope>
    <source>
        <strain evidence="1">KACC 12607</strain>
    </source>
</reference>
<dbReference type="Proteomes" id="UP000634011">
    <property type="component" value="Unassembled WGS sequence"/>
</dbReference>
<dbReference type="NCBIfam" id="NF033819">
    <property type="entry name" value="IS66_TnpB"/>
    <property type="match status" value="1"/>
</dbReference>
<dbReference type="PANTHER" id="PTHR36455">
    <property type="match status" value="1"/>
</dbReference>
<dbReference type="Pfam" id="PF05717">
    <property type="entry name" value="TnpB_IS66"/>
    <property type="match status" value="1"/>
</dbReference>
<proteinExistence type="predicted"/>
<name>A0A923KM45_9BURK</name>
<protein>
    <submittedName>
        <fullName evidence="1">IS66 family insertion sequence element accessory protein TnpB</fullName>
    </submittedName>
</protein>
<gene>
    <name evidence="1" type="primary">tnpB</name>
    <name evidence="1" type="ORF">H8K32_16685</name>
</gene>
<dbReference type="AlphaFoldDB" id="A0A923KM45"/>
<dbReference type="RefSeq" id="WP_186913692.1">
    <property type="nucleotide sequence ID" value="NZ_JACOFV010000017.1"/>
</dbReference>
<sequence length="112" mass="13105">MMAPGQIFCVIEPVDMRRGMESLSQWIQTSLGTTPCDGTAYAFSNRSKTRLKLHIWDGTGVWCCQRRLHRGAFVWPRADDRYWVMTQDQWDWLIKGVDWQRLSAPAPAHWHV</sequence>
<evidence type="ECO:0000313" key="1">
    <source>
        <dbReference type="EMBL" id="MBC3863745.1"/>
    </source>
</evidence>
<dbReference type="PANTHER" id="PTHR36455:SF1">
    <property type="entry name" value="BLR8292 PROTEIN"/>
    <property type="match status" value="1"/>
</dbReference>
<accession>A0A923KM45</accession>
<evidence type="ECO:0000313" key="2">
    <source>
        <dbReference type="Proteomes" id="UP000634011"/>
    </source>
</evidence>
<keyword evidence="2" id="KW-1185">Reference proteome</keyword>
<dbReference type="EMBL" id="JACOFV010000017">
    <property type="protein sequence ID" value="MBC3863745.1"/>
    <property type="molecule type" value="Genomic_DNA"/>
</dbReference>
<dbReference type="InterPro" id="IPR008878">
    <property type="entry name" value="Transposase_IS66_Orf2"/>
</dbReference>